<dbReference type="GO" id="GO:0004565">
    <property type="term" value="F:beta-galactosidase activity"/>
    <property type="evidence" value="ECO:0007669"/>
    <property type="project" value="UniProtKB-EC"/>
</dbReference>
<dbReference type="InterPro" id="IPR050347">
    <property type="entry name" value="Bact_Beta-galactosidase"/>
</dbReference>
<dbReference type="AlphaFoldDB" id="A0A4U3MIA3"/>
<keyword evidence="4" id="KW-0378">Hydrolase</keyword>
<dbReference type="InterPro" id="IPR008979">
    <property type="entry name" value="Galactose-bd-like_sf"/>
</dbReference>
<dbReference type="InterPro" id="IPR006104">
    <property type="entry name" value="Glyco_hydro_2_N"/>
</dbReference>
<comment type="catalytic activity">
    <reaction evidence="1">
        <text>Hydrolysis of terminal non-reducing beta-D-galactose residues in beta-D-galactosides.</text>
        <dbReference type="EC" id="3.2.1.23"/>
    </reaction>
</comment>
<evidence type="ECO:0000256" key="1">
    <source>
        <dbReference type="ARBA" id="ARBA00001412"/>
    </source>
</evidence>
<comment type="caution">
    <text evidence="7">The sequence shown here is derived from an EMBL/GenBank/DDBJ whole genome shotgun (WGS) entry which is preliminary data.</text>
</comment>
<evidence type="ECO:0000313" key="8">
    <source>
        <dbReference type="Proteomes" id="UP000305511"/>
    </source>
</evidence>
<gene>
    <name evidence="7" type="ORF">EY666_06440</name>
</gene>
<dbReference type="Proteomes" id="UP000305511">
    <property type="component" value="Unassembled WGS sequence"/>
</dbReference>
<dbReference type="GO" id="GO:0009341">
    <property type="term" value="C:beta-galactosidase complex"/>
    <property type="evidence" value="ECO:0007669"/>
    <property type="project" value="TreeGrafter"/>
</dbReference>
<evidence type="ECO:0000256" key="5">
    <source>
        <dbReference type="ARBA" id="ARBA00023295"/>
    </source>
</evidence>
<keyword evidence="5" id="KW-0326">Glycosidase</keyword>
<evidence type="ECO:0000256" key="2">
    <source>
        <dbReference type="ARBA" id="ARBA00007401"/>
    </source>
</evidence>
<evidence type="ECO:0000313" key="7">
    <source>
        <dbReference type="EMBL" id="TKK87676.1"/>
    </source>
</evidence>
<proteinExistence type="inferred from homology"/>
<evidence type="ECO:0000259" key="6">
    <source>
        <dbReference type="Pfam" id="PF02837"/>
    </source>
</evidence>
<reference evidence="7 8" key="1">
    <citation type="submission" date="2019-02" db="EMBL/GenBank/DDBJ databases">
        <title>Bacteria dissemination in different level of health care in South Africa: the effectiveness of infections prevention and control.</title>
        <authorList>
            <person name="Shobo C."/>
            <person name="Amoako D.G."/>
            <person name="Allam M."/>
            <person name="Ismail A."/>
            <person name="Bester L.A."/>
            <person name="Essack S.Y."/>
        </authorList>
    </citation>
    <scope>NUCLEOTIDE SEQUENCE [LARGE SCALE GENOMIC DNA]</scope>
    <source>
        <strain evidence="7 8">2SIL2</strain>
    </source>
</reference>
<dbReference type="EMBL" id="SIYF01000143">
    <property type="protein sequence ID" value="TKK87676.1"/>
    <property type="molecule type" value="Genomic_DNA"/>
</dbReference>
<accession>A0A4U3MIA3</accession>
<dbReference type="Gene3D" id="2.60.120.260">
    <property type="entry name" value="Galactose-binding domain-like"/>
    <property type="match status" value="1"/>
</dbReference>
<feature type="non-terminal residue" evidence="7">
    <location>
        <position position="114"/>
    </location>
</feature>
<sequence>MKTWENYKVDSINRLPGRAHFSSFPSKETALLNENKYTQAYKNLNGCWHFLFLEAPEYSPENFFATDFDTSQMDQITVPGNWQVQGYGKMHYSDLWYNFPINPPYVPTENPTGI</sequence>
<feature type="domain" description="Glycosyl hydrolases family 2 sugar binding" evidence="6">
    <location>
        <begin position="42"/>
        <end position="114"/>
    </location>
</feature>
<name>A0A4U3MIA3_ENTFL</name>
<dbReference type="GO" id="GO:0005990">
    <property type="term" value="P:lactose catabolic process"/>
    <property type="evidence" value="ECO:0007669"/>
    <property type="project" value="TreeGrafter"/>
</dbReference>
<dbReference type="EC" id="3.2.1.23" evidence="3"/>
<dbReference type="PANTHER" id="PTHR46323">
    <property type="entry name" value="BETA-GALACTOSIDASE"/>
    <property type="match status" value="1"/>
</dbReference>
<organism evidence="7 8">
    <name type="scientific">Enterococcus faecalis</name>
    <name type="common">Streptococcus faecalis</name>
    <dbReference type="NCBI Taxonomy" id="1351"/>
    <lineage>
        <taxon>Bacteria</taxon>
        <taxon>Bacillati</taxon>
        <taxon>Bacillota</taxon>
        <taxon>Bacilli</taxon>
        <taxon>Lactobacillales</taxon>
        <taxon>Enterococcaceae</taxon>
        <taxon>Enterococcus</taxon>
    </lineage>
</organism>
<comment type="similarity">
    <text evidence="2">Belongs to the glycosyl hydrolase 2 family.</text>
</comment>
<evidence type="ECO:0000256" key="4">
    <source>
        <dbReference type="ARBA" id="ARBA00022801"/>
    </source>
</evidence>
<dbReference type="Pfam" id="PF02837">
    <property type="entry name" value="Glyco_hydro_2_N"/>
    <property type="match status" value="1"/>
</dbReference>
<protein>
    <recommendedName>
        <fullName evidence="3">beta-galactosidase</fullName>
        <ecNumber evidence="3">3.2.1.23</ecNumber>
    </recommendedName>
</protein>
<dbReference type="SUPFAM" id="SSF49785">
    <property type="entry name" value="Galactose-binding domain-like"/>
    <property type="match status" value="1"/>
</dbReference>
<evidence type="ECO:0000256" key="3">
    <source>
        <dbReference type="ARBA" id="ARBA00012756"/>
    </source>
</evidence>
<dbReference type="PANTHER" id="PTHR46323:SF2">
    <property type="entry name" value="BETA-GALACTOSIDASE"/>
    <property type="match status" value="1"/>
</dbReference>